<dbReference type="AlphaFoldDB" id="A0A6J7URF7"/>
<gene>
    <name evidence="2" type="ORF">UFOPK2602_02133</name>
    <name evidence="3" type="ORF">UFOPK4306_02640</name>
</gene>
<sequence length="78" mass="8494">MRLRHIAGEGLGERVGEPDVLDPAVAEPLEEGLRRHDRGIDEVNGVAERELGERTVAPPEVERLRHRNLPGGVIGDTG</sequence>
<protein>
    <submittedName>
        <fullName evidence="3">Unannotated protein</fullName>
    </submittedName>
</protein>
<dbReference type="EMBL" id="CAEZXX010000199">
    <property type="protein sequence ID" value="CAB4727307.1"/>
    <property type="molecule type" value="Genomic_DNA"/>
</dbReference>
<name>A0A6J7URF7_9ZZZZ</name>
<feature type="region of interest" description="Disordered" evidence="1">
    <location>
        <begin position="1"/>
        <end position="20"/>
    </location>
</feature>
<dbReference type="EMBL" id="CAFBQP010000186">
    <property type="protein sequence ID" value="CAB5069014.1"/>
    <property type="molecule type" value="Genomic_DNA"/>
</dbReference>
<accession>A0A6J7URF7</accession>
<evidence type="ECO:0000256" key="1">
    <source>
        <dbReference type="SAM" id="MobiDB-lite"/>
    </source>
</evidence>
<reference evidence="3" key="1">
    <citation type="submission" date="2020-05" db="EMBL/GenBank/DDBJ databases">
        <authorList>
            <person name="Chiriac C."/>
            <person name="Salcher M."/>
            <person name="Ghai R."/>
            <person name="Kavagutti S V."/>
        </authorList>
    </citation>
    <scope>NUCLEOTIDE SEQUENCE</scope>
</reference>
<evidence type="ECO:0000313" key="2">
    <source>
        <dbReference type="EMBL" id="CAB4727307.1"/>
    </source>
</evidence>
<organism evidence="3">
    <name type="scientific">freshwater metagenome</name>
    <dbReference type="NCBI Taxonomy" id="449393"/>
    <lineage>
        <taxon>unclassified sequences</taxon>
        <taxon>metagenomes</taxon>
        <taxon>ecological metagenomes</taxon>
    </lineage>
</organism>
<proteinExistence type="predicted"/>
<evidence type="ECO:0000313" key="3">
    <source>
        <dbReference type="EMBL" id="CAB5069014.1"/>
    </source>
</evidence>